<evidence type="ECO:0000256" key="5">
    <source>
        <dbReference type="ARBA" id="ARBA00023136"/>
    </source>
</evidence>
<comment type="subcellular location">
    <subcellularLocation>
        <location evidence="1 7">Cell outer membrane</location>
        <topology evidence="1 7">Multi-pass membrane protein</topology>
    </subcellularLocation>
</comment>
<dbReference type="InterPro" id="IPR023996">
    <property type="entry name" value="TonB-dep_OMP_SusC/RagA"/>
</dbReference>
<dbReference type="NCBIfam" id="TIGR04057">
    <property type="entry name" value="SusC_RagA_signa"/>
    <property type="match status" value="1"/>
</dbReference>
<gene>
    <name evidence="11" type="ORF">K4G66_04095</name>
</gene>
<evidence type="ECO:0000256" key="2">
    <source>
        <dbReference type="ARBA" id="ARBA00022448"/>
    </source>
</evidence>
<keyword evidence="5 7" id="KW-0472">Membrane</keyword>
<dbReference type="InterPro" id="IPR037066">
    <property type="entry name" value="Plug_dom_sf"/>
</dbReference>
<dbReference type="EMBL" id="CP120682">
    <property type="protein sequence ID" value="WKN37888.1"/>
    <property type="molecule type" value="Genomic_DNA"/>
</dbReference>
<dbReference type="PROSITE" id="PS52016">
    <property type="entry name" value="TONB_DEPENDENT_REC_3"/>
    <property type="match status" value="1"/>
</dbReference>
<organism evidence="11">
    <name type="scientific">Roseihalotalea indica</name>
    <dbReference type="NCBI Taxonomy" id="2867963"/>
    <lineage>
        <taxon>Bacteria</taxon>
        <taxon>Pseudomonadati</taxon>
        <taxon>Bacteroidota</taxon>
        <taxon>Cytophagia</taxon>
        <taxon>Cytophagales</taxon>
        <taxon>Catalimonadaceae</taxon>
        <taxon>Roseihalotalea</taxon>
    </lineage>
</organism>
<dbReference type="InterPro" id="IPR008969">
    <property type="entry name" value="CarboxyPept-like_regulatory"/>
</dbReference>
<dbReference type="Pfam" id="PF07715">
    <property type="entry name" value="Plug"/>
    <property type="match status" value="1"/>
</dbReference>
<reference evidence="11" key="2">
    <citation type="journal article" date="2024" name="Antonie Van Leeuwenhoek">
        <title>Roseihalotalea indica gen. nov., sp. nov., a halophilic Bacteroidetes from mesopelagic Southwest Indian Ocean with higher carbohydrate metabolic potential.</title>
        <authorList>
            <person name="Chen B."/>
            <person name="Zhang M."/>
            <person name="Lin D."/>
            <person name="Ye J."/>
            <person name="Tang K."/>
        </authorList>
    </citation>
    <scope>NUCLEOTIDE SEQUENCE</scope>
    <source>
        <strain evidence="11">TK19036</strain>
    </source>
</reference>
<dbReference type="Gene3D" id="2.40.170.20">
    <property type="entry name" value="TonB-dependent receptor, beta-barrel domain"/>
    <property type="match status" value="1"/>
</dbReference>
<evidence type="ECO:0000256" key="6">
    <source>
        <dbReference type="ARBA" id="ARBA00023237"/>
    </source>
</evidence>
<name>A0AA49GP75_9BACT</name>
<keyword evidence="2 7" id="KW-0813">Transport</keyword>
<reference evidence="11" key="1">
    <citation type="journal article" date="2023" name="Comput. Struct. Biotechnol. J.">
        <title>Discovery of a novel marine Bacteroidetes with a rich repertoire of carbohydrate-active enzymes.</title>
        <authorList>
            <person name="Chen B."/>
            <person name="Liu G."/>
            <person name="Chen Q."/>
            <person name="Wang H."/>
            <person name="Liu L."/>
            <person name="Tang K."/>
        </authorList>
    </citation>
    <scope>NUCLEOTIDE SEQUENCE</scope>
    <source>
        <strain evidence="11">TK19036</strain>
    </source>
</reference>
<comment type="similarity">
    <text evidence="7">Belongs to the TonB-dependent receptor family.</text>
</comment>
<evidence type="ECO:0000256" key="4">
    <source>
        <dbReference type="ARBA" id="ARBA00022692"/>
    </source>
</evidence>
<feature type="chain" id="PRO_5041208924" evidence="9">
    <location>
        <begin position="25"/>
        <end position="1092"/>
    </location>
</feature>
<sequence>MRISTHVKLCLLLLSLLIGSVGYAQDKTVTGTVTDVENNETLPGVNILIKGSTQGTVTDMNGEYRINVPSNETVLVFTSIGYTSEEVTVGNQSTIDLAMAPDIQSLAEIVVTGYSTEERKDVTGAVSTVEAEQLQAVPSGNVEQQLQGRVSGVTVITNGQPGTSSIVRVRGFGSFGGNDPLYVVDGVPVGTTNFVQPDDVESTTVLKDAASASIYGARAANGVIVITTKKGAKDGSFHVSYDGVTGLTFPGEGQQKLTPQEEADWTWQAFRNTAWQLNTNPVYDHPQFGTGPQPILPDYINVGGASGVIGSVDLEAERANYNIDPSAGTIYQVVRANKAGTDWWDAITRPALLNRHTLGFSGGNDRSAYYISLGFQDQEGNLLNQQFKRYSLRVNSEHDVTDRIRIGENLQTTYYSVLGLTGGAGGRGAAGEENDINLSYRMPAIIPIYDEYGGYAGTAATGFNNPRNPVANRQRAANNTGYSIFGFGNIYAEIDFLDNLTFRSSIGGGYENFYGNSYGLPQYENSENNSTFNYSESAGAYLNWTFTNTLRYEVDFGRHSLSFLGGVEALNTGSGRNISGTGQNPSFSDPNYITLTNTSNRLASSNYFRGVKFYSYFGSAKYIFDDKYIINGVVRRDGSSRFGTENRFGIFPAASVAWRISEENFMAGTTFVDDLKIRGGYGQMGNSNNVDPNNQYSLFSAGLARSFYDISGSNGSVAEGFFRSRIGNPAAKWETAITSNIGFDASLLGGNLDVVFDVWRKDTKDLLYQLPLPAVSGPQAAAPAVNIADMRNEGIDIQVITRSEPLPGLNMEITANAAFLRNEIVDIAPGVPFFEGGGTRFGNVVRNQPGRPMSAFFGYKVAGLFQSQEEIDQAPTQNGVTKTEDATDDNPAGGVGRFRFEDTNGDGEITPDDRTYLGDPVPNFTGGLNLKLTYRNFEMETFLLIMTGFENYHFAKWFTDFYPSFTGAAKGVNVKDSFIPEELGGNGGNTVPIYENVSNFSTNTQSNSYYVENGNYARLTNLQLAYKFPTSMLEPIGIERLRVYVQATNLFTISNYSGLDPGVGGAADTSFGIDVGNPPVPRGFNIGVNLGF</sequence>
<dbReference type="GO" id="GO:0009279">
    <property type="term" value="C:cell outer membrane"/>
    <property type="evidence" value="ECO:0007669"/>
    <property type="project" value="UniProtKB-SubCell"/>
</dbReference>
<evidence type="ECO:0000256" key="7">
    <source>
        <dbReference type="PROSITE-ProRule" id="PRU01360"/>
    </source>
</evidence>
<evidence type="ECO:0000259" key="10">
    <source>
        <dbReference type="Pfam" id="PF07715"/>
    </source>
</evidence>
<keyword evidence="3 7" id="KW-1134">Transmembrane beta strand</keyword>
<dbReference type="InterPro" id="IPR036942">
    <property type="entry name" value="Beta-barrel_TonB_sf"/>
</dbReference>
<proteinExistence type="inferred from homology"/>
<dbReference type="AlphaFoldDB" id="A0AA49GP75"/>
<evidence type="ECO:0000313" key="11">
    <source>
        <dbReference type="EMBL" id="WKN37888.1"/>
    </source>
</evidence>
<accession>A0AA49GP75</accession>
<evidence type="ECO:0000256" key="1">
    <source>
        <dbReference type="ARBA" id="ARBA00004571"/>
    </source>
</evidence>
<evidence type="ECO:0000256" key="8">
    <source>
        <dbReference type="SAM" id="MobiDB-lite"/>
    </source>
</evidence>
<dbReference type="SUPFAM" id="SSF56935">
    <property type="entry name" value="Porins"/>
    <property type="match status" value="1"/>
</dbReference>
<dbReference type="Gene3D" id="2.60.40.1120">
    <property type="entry name" value="Carboxypeptidase-like, regulatory domain"/>
    <property type="match status" value="1"/>
</dbReference>
<dbReference type="InterPro" id="IPR023997">
    <property type="entry name" value="TonB-dep_OMP_SusC/RagA_CS"/>
</dbReference>
<protein>
    <submittedName>
        <fullName evidence="11">SusC/RagA family TonB-linked outer membrane protein</fullName>
    </submittedName>
</protein>
<dbReference type="Gene3D" id="2.170.130.10">
    <property type="entry name" value="TonB-dependent receptor, plug domain"/>
    <property type="match status" value="1"/>
</dbReference>
<keyword evidence="9" id="KW-0732">Signal</keyword>
<evidence type="ECO:0000256" key="3">
    <source>
        <dbReference type="ARBA" id="ARBA00022452"/>
    </source>
</evidence>
<dbReference type="InterPro" id="IPR039426">
    <property type="entry name" value="TonB-dep_rcpt-like"/>
</dbReference>
<dbReference type="SUPFAM" id="SSF49464">
    <property type="entry name" value="Carboxypeptidase regulatory domain-like"/>
    <property type="match status" value="1"/>
</dbReference>
<dbReference type="Pfam" id="PF13715">
    <property type="entry name" value="CarbopepD_reg_2"/>
    <property type="match status" value="1"/>
</dbReference>
<feature type="region of interest" description="Disordered" evidence="8">
    <location>
        <begin position="875"/>
        <end position="912"/>
    </location>
</feature>
<feature type="signal peptide" evidence="9">
    <location>
        <begin position="1"/>
        <end position="24"/>
    </location>
</feature>
<evidence type="ECO:0000256" key="9">
    <source>
        <dbReference type="SAM" id="SignalP"/>
    </source>
</evidence>
<keyword evidence="4 7" id="KW-0812">Transmembrane</keyword>
<feature type="domain" description="TonB-dependent receptor plug" evidence="10">
    <location>
        <begin position="119"/>
        <end position="223"/>
    </location>
</feature>
<dbReference type="NCBIfam" id="TIGR04056">
    <property type="entry name" value="OMP_RagA_SusC"/>
    <property type="match status" value="1"/>
</dbReference>
<keyword evidence="6 7" id="KW-0998">Cell outer membrane</keyword>
<dbReference type="InterPro" id="IPR012910">
    <property type="entry name" value="Plug_dom"/>
</dbReference>